<dbReference type="RefSeq" id="WP_102951603.1">
    <property type="nucleotide sequence ID" value="NZ_CP024847.1"/>
</dbReference>
<sequence>MSQNQTNKKLVSFIIALFLISLLGLVYTQICLKQNDNNRMLTTISNQKLFLATTTDKLDKKLGLMADKLDTYAMLLSTGKISMPEFESELSNEKLWLNYGIVGVGIAEVPKLRSNGRKHFHRNYWLNLTTRFESQQDSNNYTLNTQENAWFNDTLKNQKPQWSRSYYDNSLREFIFSYSAPVYDVTHKNIIAVLVVDFDSQFIDSIVSQNIGQKYTSIISRDDGAYIYTDNTDKVLNQVSLSKITNKNSIEAQTYQYINKNHCNQVCSLALSDNSEKHLILYQSLKKLPWTIFADYTTQQLGSLNRESDNSLTMLNIGFWVISLLLLVVLVNLYRMSKKRTFKTLWQLSALVSLILVCGIVYVWKISNHLYYRDTSKAIINQTILDSYIKQYDAASQLKRTESIIKIPTAIIIDSAEFLNSYNIQLSGHIMQRYPKNSEDAWGVKFNDGFDAKITQTGVQKTNRYDHVTWSFQVKIRENFDYTHYPFNHGSIWLAVSPVNQYKNLLFTPDFSYYNGLTDINAANGVARNLIIPGWYIRGSYFNYQNDSSRMVNNVNSYSAIDLPALTFNILIGATFGDAVITTVIPPMVIIMILFVTMLTISKKGNKSIEFKVNSILSASSGMLFTIVFTHVSLRNKITSAIMYIEYFYLMMYIVVPLIPINAFLFATKKFPKINFASNLYAKLLFFPVISFLLFIISLWRFA</sequence>
<evidence type="ECO:0000313" key="2">
    <source>
        <dbReference type="EMBL" id="AUR52308.1"/>
    </source>
</evidence>
<feature type="transmembrane region" description="Helical" evidence="1">
    <location>
        <begin position="579"/>
        <end position="601"/>
    </location>
</feature>
<keyword evidence="1" id="KW-0472">Membrane</keyword>
<dbReference type="EMBL" id="CP024847">
    <property type="protein sequence ID" value="AUR52308.1"/>
    <property type="molecule type" value="Genomic_DNA"/>
</dbReference>
<reference evidence="3" key="1">
    <citation type="submission" date="2017-11" db="EMBL/GenBank/DDBJ databases">
        <authorList>
            <person name="Chan K.G."/>
            <person name="Lee L.S."/>
        </authorList>
    </citation>
    <scope>NUCLEOTIDE SEQUENCE [LARGE SCALE GENOMIC DNA]</scope>
    <source>
        <strain evidence="3">DSM 100970</strain>
    </source>
</reference>
<name>A0A2I7N772_9NEIS</name>
<dbReference type="Pfam" id="PF22673">
    <property type="entry name" value="MCP-like_PDC_1"/>
    <property type="match status" value="1"/>
</dbReference>
<feature type="transmembrane region" description="Helical" evidence="1">
    <location>
        <begin position="647"/>
        <end position="668"/>
    </location>
</feature>
<proteinExistence type="predicted"/>
<feature type="transmembrane region" description="Helical" evidence="1">
    <location>
        <begin position="345"/>
        <end position="364"/>
    </location>
</feature>
<keyword evidence="3" id="KW-1185">Reference proteome</keyword>
<feature type="transmembrane region" description="Helical" evidence="1">
    <location>
        <begin position="314"/>
        <end position="333"/>
    </location>
</feature>
<dbReference type="AlphaFoldDB" id="A0A2I7N772"/>
<keyword evidence="1" id="KW-0812">Transmembrane</keyword>
<evidence type="ECO:0000313" key="3">
    <source>
        <dbReference type="Proteomes" id="UP000236655"/>
    </source>
</evidence>
<feature type="transmembrane region" description="Helical" evidence="1">
    <location>
        <begin position="613"/>
        <end position="632"/>
    </location>
</feature>
<organism evidence="2 3">
    <name type="scientific">Aquella oligotrophica</name>
    <dbReference type="NCBI Taxonomy" id="2067065"/>
    <lineage>
        <taxon>Bacteria</taxon>
        <taxon>Pseudomonadati</taxon>
        <taxon>Pseudomonadota</taxon>
        <taxon>Betaproteobacteria</taxon>
        <taxon>Neisseriales</taxon>
        <taxon>Neisseriaceae</taxon>
        <taxon>Aquella</taxon>
    </lineage>
</organism>
<feature type="transmembrane region" description="Helical" evidence="1">
    <location>
        <begin position="680"/>
        <end position="700"/>
    </location>
</feature>
<protein>
    <submittedName>
        <fullName evidence="2">Uncharacterized protein</fullName>
    </submittedName>
</protein>
<dbReference type="Gene3D" id="3.30.450.20">
    <property type="entry name" value="PAS domain"/>
    <property type="match status" value="1"/>
</dbReference>
<gene>
    <name evidence="2" type="ORF">CUN60_08370</name>
</gene>
<keyword evidence="1" id="KW-1133">Transmembrane helix</keyword>
<accession>A0A2I7N772</accession>
<dbReference type="KEGG" id="nba:CUN60_08370"/>
<evidence type="ECO:0000256" key="1">
    <source>
        <dbReference type="SAM" id="Phobius"/>
    </source>
</evidence>
<dbReference type="OrthoDB" id="2489132at2"/>
<dbReference type="Proteomes" id="UP000236655">
    <property type="component" value="Chromosome"/>
</dbReference>